<organism evidence="7 8">
    <name type="scientific">Sodalis praecaptivus</name>
    <dbReference type="NCBI Taxonomy" id="1239307"/>
    <lineage>
        <taxon>Bacteria</taxon>
        <taxon>Pseudomonadati</taxon>
        <taxon>Pseudomonadota</taxon>
        <taxon>Gammaproteobacteria</taxon>
        <taxon>Enterobacterales</taxon>
        <taxon>Bruguierivoracaceae</taxon>
        <taxon>Sodalis</taxon>
    </lineage>
</organism>
<proteinExistence type="predicted"/>
<evidence type="ECO:0000256" key="2">
    <source>
        <dbReference type="ARBA" id="ARBA00022692"/>
    </source>
</evidence>
<dbReference type="Pfam" id="PF02656">
    <property type="entry name" value="DUF202"/>
    <property type="match status" value="1"/>
</dbReference>
<feature type="transmembrane region" description="Helical" evidence="5">
    <location>
        <begin position="101"/>
        <end position="121"/>
    </location>
</feature>
<dbReference type="GO" id="GO:0012505">
    <property type="term" value="C:endomembrane system"/>
    <property type="evidence" value="ECO:0007669"/>
    <property type="project" value="UniProtKB-SubCell"/>
</dbReference>
<feature type="transmembrane region" description="Helical" evidence="5">
    <location>
        <begin position="63"/>
        <end position="81"/>
    </location>
</feature>
<name>W0HXG8_9GAMM</name>
<dbReference type="PATRIC" id="fig|1239307.3.peg.3922"/>
<evidence type="ECO:0000256" key="1">
    <source>
        <dbReference type="ARBA" id="ARBA00004127"/>
    </source>
</evidence>
<evidence type="ECO:0000256" key="3">
    <source>
        <dbReference type="ARBA" id="ARBA00022989"/>
    </source>
</evidence>
<gene>
    <name evidence="7" type="ORF">Sant_3559</name>
</gene>
<protein>
    <recommendedName>
        <fullName evidence="6">DUF202 domain-containing protein</fullName>
    </recommendedName>
</protein>
<dbReference type="KEGG" id="sod:Sant_3559"/>
<keyword evidence="8" id="KW-1185">Reference proteome</keyword>
<evidence type="ECO:0000256" key="4">
    <source>
        <dbReference type="ARBA" id="ARBA00023136"/>
    </source>
</evidence>
<keyword evidence="3 5" id="KW-1133">Transmembrane helix</keyword>
<reference evidence="7 8" key="1">
    <citation type="journal article" date="2014" name="Genome Biol. Evol.">
        <title>Genome degeneration and adaptation in a nascent stage of symbiosis.</title>
        <authorList>
            <person name="Oakeson K.F."/>
            <person name="Gil R."/>
            <person name="Clayton A.L."/>
            <person name="Dunn D.M."/>
            <person name="von Niederhausern A.C."/>
            <person name="Hamil C."/>
            <person name="Aoyagi A."/>
            <person name="Duval B."/>
            <person name="Baca A."/>
            <person name="Silva F.J."/>
            <person name="Vallier A."/>
            <person name="Jackson D.G."/>
            <person name="Latorre A."/>
            <person name="Weiss R.B."/>
            <person name="Heddi A."/>
            <person name="Moya A."/>
            <person name="Dale C."/>
        </authorList>
    </citation>
    <scope>NUCLEOTIDE SEQUENCE [LARGE SCALE GENOMIC DNA]</scope>
    <source>
        <strain evidence="7 8">HS1</strain>
    </source>
</reference>
<feature type="transmembrane region" description="Helical" evidence="5">
    <location>
        <begin position="31"/>
        <end position="51"/>
    </location>
</feature>
<keyword evidence="2 5" id="KW-0812">Transmembrane</keyword>
<evidence type="ECO:0000259" key="6">
    <source>
        <dbReference type="Pfam" id="PF02656"/>
    </source>
</evidence>
<dbReference type="Proteomes" id="UP000019028">
    <property type="component" value="Chromosome"/>
</dbReference>
<evidence type="ECO:0000313" key="8">
    <source>
        <dbReference type="Proteomes" id="UP000019028"/>
    </source>
</evidence>
<dbReference type="EMBL" id="CP006569">
    <property type="protein sequence ID" value="AHF78541.1"/>
    <property type="molecule type" value="Genomic_DNA"/>
</dbReference>
<dbReference type="HOGENOM" id="CLU_053359_4_1_6"/>
<evidence type="ECO:0000313" key="7">
    <source>
        <dbReference type="EMBL" id="AHF78541.1"/>
    </source>
</evidence>
<dbReference type="InterPro" id="IPR003807">
    <property type="entry name" value="DUF202"/>
</dbReference>
<sequence>MQEPVEKSELKWWQQGKRPDYRFSLANERTFLAWIRTALALLAGAVGLEQFTAHFDSSRTSHILSFSLAIGAGLLGGLAWYRWKENEKAMRTDRDMPYSKLLIALSLYLLFIVLVFIYLTFID</sequence>
<keyword evidence="4 5" id="KW-0472">Membrane</keyword>
<feature type="domain" description="DUF202" evidence="6">
    <location>
        <begin position="22"/>
        <end position="88"/>
    </location>
</feature>
<comment type="subcellular location">
    <subcellularLocation>
        <location evidence="1">Endomembrane system</location>
        <topology evidence="1">Multi-pass membrane protein</topology>
    </subcellularLocation>
</comment>
<dbReference type="AlphaFoldDB" id="W0HXG8"/>
<evidence type="ECO:0000256" key="5">
    <source>
        <dbReference type="SAM" id="Phobius"/>
    </source>
</evidence>
<dbReference type="OrthoDB" id="582337at2"/>
<accession>W0HXG8</accession>
<dbReference type="RefSeq" id="WP_025423662.1">
    <property type="nucleotide sequence ID" value="NZ_CAUIKD010000164.1"/>
</dbReference>